<reference evidence="1 2" key="1">
    <citation type="journal article" date="2019" name="Nat. Ecol. Evol.">
        <title>Megaphylogeny resolves global patterns of mushroom evolution.</title>
        <authorList>
            <person name="Varga T."/>
            <person name="Krizsan K."/>
            <person name="Foldi C."/>
            <person name="Dima B."/>
            <person name="Sanchez-Garcia M."/>
            <person name="Sanchez-Ramirez S."/>
            <person name="Szollosi G.J."/>
            <person name="Szarkandi J.G."/>
            <person name="Papp V."/>
            <person name="Albert L."/>
            <person name="Andreopoulos W."/>
            <person name="Angelini C."/>
            <person name="Antonin V."/>
            <person name="Barry K.W."/>
            <person name="Bougher N.L."/>
            <person name="Buchanan P."/>
            <person name="Buyck B."/>
            <person name="Bense V."/>
            <person name="Catcheside P."/>
            <person name="Chovatia M."/>
            <person name="Cooper J."/>
            <person name="Damon W."/>
            <person name="Desjardin D."/>
            <person name="Finy P."/>
            <person name="Geml J."/>
            <person name="Haridas S."/>
            <person name="Hughes K."/>
            <person name="Justo A."/>
            <person name="Karasinski D."/>
            <person name="Kautmanova I."/>
            <person name="Kiss B."/>
            <person name="Kocsube S."/>
            <person name="Kotiranta H."/>
            <person name="LaButti K.M."/>
            <person name="Lechner B.E."/>
            <person name="Liimatainen K."/>
            <person name="Lipzen A."/>
            <person name="Lukacs Z."/>
            <person name="Mihaltcheva S."/>
            <person name="Morgado L.N."/>
            <person name="Niskanen T."/>
            <person name="Noordeloos M.E."/>
            <person name="Ohm R.A."/>
            <person name="Ortiz-Santana B."/>
            <person name="Ovrebo C."/>
            <person name="Racz N."/>
            <person name="Riley R."/>
            <person name="Savchenko A."/>
            <person name="Shiryaev A."/>
            <person name="Soop K."/>
            <person name="Spirin V."/>
            <person name="Szebenyi C."/>
            <person name="Tomsovsky M."/>
            <person name="Tulloss R.E."/>
            <person name="Uehling J."/>
            <person name="Grigoriev I.V."/>
            <person name="Vagvolgyi C."/>
            <person name="Papp T."/>
            <person name="Martin F.M."/>
            <person name="Miettinen O."/>
            <person name="Hibbett D.S."/>
            <person name="Nagy L.G."/>
        </authorList>
    </citation>
    <scope>NUCLEOTIDE SEQUENCE [LARGE SCALE GENOMIC DNA]</scope>
    <source>
        <strain evidence="1 2">FP101781</strain>
    </source>
</reference>
<proteinExistence type="predicted"/>
<evidence type="ECO:0008006" key="3">
    <source>
        <dbReference type="Google" id="ProtNLM"/>
    </source>
</evidence>
<dbReference type="AlphaFoldDB" id="A0A4Y7SZS5"/>
<sequence>MFTGVLHEKKVESETFPLLEDRYIHKIISENDIDIIITLVAGLAELIHDAEYTVHDNTYQRTAGALWKEWEVVVWCLRLSKRVTVARIYATRETRIAFSTMFQALWDTVKEVTGRVVQFKFLDGKGLKAIIMDGCKQQVDGCGDDLVKRAVLRNTPTLVQEKDSQVIVQYIVKTCAVHVDRKFTEMSKSVPLQDMERIRGSLHLESQAEVDEFIDWCKRSPHKLVRDWMSDKLSAPWFFPSLNRFVSKMDPDDFDSTPHHTNLNEKAIKSARRLDFDQLRLIQHLESSFALENTPNTQHERSKAGLRRTANRTRKAIDNNQAWQEVAEAENKIKELQGFVKERKAQAGVKHISHRKRALERSLQMYAWSCGVELHIRQTILPPKVWIWRESKTLNAGMTPHTSLHQPSQTLPISPSLHMHLDPQGSLLPNMSHCGTPYHMGSQQHRPSTEFPQ</sequence>
<evidence type="ECO:0000313" key="2">
    <source>
        <dbReference type="Proteomes" id="UP000298030"/>
    </source>
</evidence>
<keyword evidence="2" id="KW-1185">Reference proteome</keyword>
<dbReference type="EMBL" id="QPFP01000042">
    <property type="protein sequence ID" value="TEB27221.1"/>
    <property type="molecule type" value="Genomic_DNA"/>
</dbReference>
<name>A0A4Y7SZS5_COPMI</name>
<protein>
    <recommendedName>
        <fullName evidence="3">MULE transposase domain-containing protein</fullName>
    </recommendedName>
</protein>
<accession>A0A4Y7SZS5</accession>
<comment type="caution">
    <text evidence="1">The sequence shown here is derived from an EMBL/GenBank/DDBJ whole genome shotgun (WGS) entry which is preliminary data.</text>
</comment>
<dbReference type="Proteomes" id="UP000298030">
    <property type="component" value="Unassembled WGS sequence"/>
</dbReference>
<evidence type="ECO:0000313" key="1">
    <source>
        <dbReference type="EMBL" id="TEB27221.1"/>
    </source>
</evidence>
<organism evidence="1 2">
    <name type="scientific">Coprinellus micaceus</name>
    <name type="common">Glistening ink-cap mushroom</name>
    <name type="synonym">Coprinus micaceus</name>
    <dbReference type="NCBI Taxonomy" id="71717"/>
    <lineage>
        <taxon>Eukaryota</taxon>
        <taxon>Fungi</taxon>
        <taxon>Dikarya</taxon>
        <taxon>Basidiomycota</taxon>
        <taxon>Agaricomycotina</taxon>
        <taxon>Agaricomycetes</taxon>
        <taxon>Agaricomycetidae</taxon>
        <taxon>Agaricales</taxon>
        <taxon>Agaricineae</taxon>
        <taxon>Psathyrellaceae</taxon>
        <taxon>Coprinellus</taxon>
    </lineage>
</organism>
<dbReference type="OrthoDB" id="3267196at2759"/>
<gene>
    <name evidence="1" type="ORF">FA13DRAFT_1795038</name>
</gene>